<evidence type="ECO:0000313" key="2">
    <source>
        <dbReference type="Proteomes" id="UP001652623"/>
    </source>
</evidence>
<feature type="region of interest" description="Disordered" evidence="1">
    <location>
        <begin position="132"/>
        <end position="256"/>
    </location>
</feature>
<feature type="compositionally biased region" description="Polar residues" evidence="1">
    <location>
        <begin position="216"/>
        <end position="237"/>
    </location>
</feature>
<feature type="compositionally biased region" description="Polar residues" evidence="1">
    <location>
        <begin position="156"/>
        <end position="167"/>
    </location>
</feature>
<gene>
    <name evidence="3" type="primary">LOC107421440</name>
</gene>
<dbReference type="GeneID" id="107421440"/>
<evidence type="ECO:0000256" key="1">
    <source>
        <dbReference type="SAM" id="MobiDB-lite"/>
    </source>
</evidence>
<sequence>MNSSRSEKQETIQPDLHQDVRTNTTHEGNVTKPTVLDGEKNFGHFNEIRKFDSDTSSDFDSFEEGIVDEPEEEATGEPFGYYWNNDNERLNMAATKRSLFSIANHSIEEAFSSPTSTIGSSETAQQESLALSSVENITGMRKKPVRTRKHKGNATLARNKTNLSCKTTYDAIRPSEKKKPSPKNKNSIRDSNNSLVLSNQRTSNAGRRGTAVHALSQRQLSEACSSSTSLPRNRLLNSSPTSSSDHSSSDHTKASQNHQDFVDNFFRLLSIGVQSVQSPPKERAVLGGLEHKARENRFTKLPVQNKLKQNNGVELGQRNYIKEKKQKEVWQDISNVKLGRDPKSATNKSIISLSAHLIHGRREQRLMMPSWS</sequence>
<feature type="region of interest" description="Disordered" evidence="1">
    <location>
        <begin position="1"/>
        <end position="39"/>
    </location>
</feature>
<name>A0A6P3ZWM2_ZIZJJ</name>
<dbReference type="AlphaFoldDB" id="A0A6P3ZWM2"/>
<protein>
    <submittedName>
        <fullName evidence="3">Uncharacterized protein LOC107421440 isoform X1</fullName>
    </submittedName>
</protein>
<feature type="compositionally biased region" description="Polar residues" evidence="1">
    <location>
        <begin position="189"/>
        <end position="205"/>
    </location>
</feature>
<reference evidence="3" key="1">
    <citation type="submission" date="2025-08" db="UniProtKB">
        <authorList>
            <consortium name="RefSeq"/>
        </authorList>
    </citation>
    <scope>IDENTIFICATION</scope>
    <source>
        <tissue evidence="3">Seedling</tissue>
    </source>
</reference>
<organism evidence="2 3">
    <name type="scientific">Ziziphus jujuba</name>
    <name type="common">Chinese jujube</name>
    <name type="synonym">Ziziphus sativa</name>
    <dbReference type="NCBI Taxonomy" id="326968"/>
    <lineage>
        <taxon>Eukaryota</taxon>
        <taxon>Viridiplantae</taxon>
        <taxon>Streptophyta</taxon>
        <taxon>Embryophyta</taxon>
        <taxon>Tracheophyta</taxon>
        <taxon>Spermatophyta</taxon>
        <taxon>Magnoliopsida</taxon>
        <taxon>eudicotyledons</taxon>
        <taxon>Gunneridae</taxon>
        <taxon>Pentapetalae</taxon>
        <taxon>rosids</taxon>
        <taxon>fabids</taxon>
        <taxon>Rosales</taxon>
        <taxon>Rhamnaceae</taxon>
        <taxon>Paliureae</taxon>
        <taxon>Ziziphus</taxon>
    </lineage>
</organism>
<feature type="compositionally biased region" description="Basic and acidic residues" evidence="1">
    <location>
        <begin position="1"/>
        <end position="20"/>
    </location>
</feature>
<proteinExistence type="predicted"/>
<accession>A0A6P3ZWM2</accession>
<evidence type="ECO:0000313" key="3">
    <source>
        <dbReference type="RefSeq" id="XP_015886163.3"/>
    </source>
</evidence>
<feature type="compositionally biased region" description="Basic residues" evidence="1">
    <location>
        <begin position="140"/>
        <end position="152"/>
    </location>
</feature>
<dbReference type="Proteomes" id="UP001652623">
    <property type="component" value="Chromosome 5"/>
</dbReference>
<keyword evidence="2" id="KW-1185">Reference proteome</keyword>
<dbReference type="RefSeq" id="XP_015886163.3">
    <property type="nucleotide sequence ID" value="XM_016030677.4"/>
</dbReference>
<feature type="compositionally biased region" description="Polar residues" evidence="1">
    <location>
        <begin position="21"/>
        <end position="32"/>
    </location>
</feature>
<dbReference type="KEGG" id="zju:107421440"/>